<feature type="non-terminal residue" evidence="1">
    <location>
        <position position="141"/>
    </location>
</feature>
<organism evidence="1">
    <name type="scientific">Tanacetum cinerariifolium</name>
    <name type="common">Dalmatian daisy</name>
    <name type="synonym">Chrysanthemum cinerariifolium</name>
    <dbReference type="NCBI Taxonomy" id="118510"/>
    <lineage>
        <taxon>Eukaryota</taxon>
        <taxon>Viridiplantae</taxon>
        <taxon>Streptophyta</taxon>
        <taxon>Embryophyta</taxon>
        <taxon>Tracheophyta</taxon>
        <taxon>Spermatophyta</taxon>
        <taxon>Magnoliopsida</taxon>
        <taxon>eudicotyledons</taxon>
        <taxon>Gunneridae</taxon>
        <taxon>Pentapetalae</taxon>
        <taxon>asterids</taxon>
        <taxon>campanulids</taxon>
        <taxon>Asterales</taxon>
        <taxon>Asteraceae</taxon>
        <taxon>Asteroideae</taxon>
        <taxon>Anthemideae</taxon>
        <taxon>Anthemidinae</taxon>
        <taxon>Tanacetum</taxon>
    </lineage>
</organism>
<comment type="caution">
    <text evidence="1">The sequence shown here is derived from an EMBL/GenBank/DDBJ whole genome shotgun (WGS) entry which is preliminary data.</text>
</comment>
<evidence type="ECO:0000313" key="1">
    <source>
        <dbReference type="EMBL" id="GFD45318.1"/>
    </source>
</evidence>
<name>A0A699WHW0_TANCI</name>
<dbReference type="AlphaFoldDB" id="A0A699WHW0"/>
<proteinExistence type="predicted"/>
<sequence length="141" mass="16199">LLIQNDTLLANGIQNDVCAIVLTYDPVVATTSDSSNCMFVELQNNCDREHNRVLELEAHVLETQKMLSNSNSQCTILEKHYYDLQLKVQRYKENLKNQRVLDNSNAMALNAIFGITLLKDQLRERDETVRNLQSEINISKM</sequence>
<feature type="non-terminal residue" evidence="1">
    <location>
        <position position="1"/>
    </location>
</feature>
<protein>
    <submittedName>
        <fullName evidence="1">Uncharacterized protein</fullName>
    </submittedName>
</protein>
<accession>A0A699WHW0</accession>
<reference evidence="1" key="1">
    <citation type="journal article" date="2019" name="Sci. Rep.">
        <title>Draft genome of Tanacetum cinerariifolium, the natural source of mosquito coil.</title>
        <authorList>
            <person name="Yamashiro T."/>
            <person name="Shiraishi A."/>
            <person name="Satake H."/>
            <person name="Nakayama K."/>
        </authorList>
    </citation>
    <scope>NUCLEOTIDE SEQUENCE</scope>
</reference>
<gene>
    <name evidence="1" type="ORF">Tci_917287</name>
</gene>
<dbReference type="EMBL" id="BKCJ011645390">
    <property type="protein sequence ID" value="GFD45318.1"/>
    <property type="molecule type" value="Genomic_DNA"/>
</dbReference>